<evidence type="ECO:0000256" key="1">
    <source>
        <dbReference type="SAM" id="SignalP"/>
    </source>
</evidence>
<name>A0ABT3BH38_9RHOB</name>
<evidence type="ECO:0000313" key="2">
    <source>
        <dbReference type="EMBL" id="MCV3272881.1"/>
    </source>
</evidence>
<keyword evidence="3" id="KW-1185">Reference proteome</keyword>
<evidence type="ECO:0000313" key="3">
    <source>
        <dbReference type="Proteomes" id="UP001208690"/>
    </source>
</evidence>
<feature type="chain" id="PRO_5046192209" description="Lipoprotein" evidence="1">
    <location>
        <begin position="21"/>
        <end position="199"/>
    </location>
</feature>
<dbReference type="EMBL" id="JALIEB010000011">
    <property type="protein sequence ID" value="MCV3272881.1"/>
    <property type="molecule type" value="Genomic_DNA"/>
</dbReference>
<organism evidence="2 3">
    <name type="scientific">Roseobacter sinensis</name>
    <dbReference type="NCBI Taxonomy" id="2931391"/>
    <lineage>
        <taxon>Bacteria</taxon>
        <taxon>Pseudomonadati</taxon>
        <taxon>Pseudomonadota</taxon>
        <taxon>Alphaproteobacteria</taxon>
        <taxon>Rhodobacterales</taxon>
        <taxon>Roseobacteraceae</taxon>
        <taxon>Roseobacter</taxon>
    </lineage>
</organism>
<keyword evidence="1" id="KW-0732">Signal</keyword>
<dbReference type="Proteomes" id="UP001208690">
    <property type="component" value="Unassembled WGS sequence"/>
</dbReference>
<accession>A0ABT3BH38</accession>
<dbReference type="RefSeq" id="WP_263845201.1">
    <property type="nucleotide sequence ID" value="NZ_JALIEB010000011.1"/>
</dbReference>
<reference evidence="2 3" key="1">
    <citation type="submission" date="2022-04" db="EMBL/GenBank/DDBJ databases">
        <title>Roseobacter sp. WL0113 is a bacterium isolated from neritic sediment.</title>
        <authorList>
            <person name="Wang L."/>
            <person name="He W."/>
            <person name="Zhang D.-F."/>
        </authorList>
    </citation>
    <scope>NUCLEOTIDE SEQUENCE [LARGE SCALE GENOMIC DNA]</scope>
    <source>
        <strain evidence="2 3">WL0113</strain>
    </source>
</reference>
<feature type="signal peptide" evidence="1">
    <location>
        <begin position="1"/>
        <end position="20"/>
    </location>
</feature>
<comment type="caution">
    <text evidence="2">The sequence shown here is derived from an EMBL/GenBank/DDBJ whole genome shotgun (WGS) entry which is preliminary data.</text>
</comment>
<protein>
    <recommendedName>
        <fullName evidence="4">Lipoprotein</fullName>
    </recommendedName>
</protein>
<proteinExistence type="predicted"/>
<sequence>MHQNLLAPAAFAFAALILSACSSVTPAGLMAASRLDPLNTSPTEIVVAVGVPDSLRLADGDAQLYIGFKGGSAASTVLVEETAPLQVSRAPDGAIKPNGPDEAIYLARLAPEDAARIAAAQAEIKALRGRGIDGQGTLSIAVTGGCRVGAPLAALPVSTWLQTSPEDGFVRLTRQRDVFRAMDEGNRAALEAELTPCPS</sequence>
<gene>
    <name evidence="2" type="ORF">MUB52_15715</name>
</gene>
<evidence type="ECO:0008006" key="4">
    <source>
        <dbReference type="Google" id="ProtNLM"/>
    </source>
</evidence>